<dbReference type="FunFam" id="1.10.8.270:FF:000028">
    <property type="entry name" value="TBC domain containing protein"/>
    <property type="match status" value="1"/>
</dbReference>
<evidence type="ECO:0000313" key="4">
    <source>
        <dbReference type="Proteomes" id="UP000823388"/>
    </source>
</evidence>
<dbReference type="PROSITE" id="PS50086">
    <property type="entry name" value="TBC_RABGAP"/>
    <property type="match status" value="1"/>
</dbReference>
<dbReference type="PANTHER" id="PTHR22957">
    <property type="entry name" value="TBC1 DOMAIN FAMILY MEMBER GTPASE-ACTIVATING PROTEIN"/>
    <property type="match status" value="1"/>
</dbReference>
<accession>A0A8T0P4I0</accession>
<feature type="domain" description="Rab-GAP TBC" evidence="2">
    <location>
        <begin position="138"/>
        <end position="316"/>
    </location>
</feature>
<proteinExistence type="predicted"/>
<dbReference type="GO" id="GO:0005096">
    <property type="term" value="F:GTPase activator activity"/>
    <property type="evidence" value="ECO:0007669"/>
    <property type="project" value="TreeGrafter"/>
</dbReference>
<dbReference type="SMART" id="SM00164">
    <property type="entry name" value="TBC"/>
    <property type="match status" value="1"/>
</dbReference>
<feature type="compositionally biased region" description="Polar residues" evidence="1">
    <location>
        <begin position="77"/>
        <end position="95"/>
    </location>
</feature>
<keyword evidence="4" id="KW-1185">Reference proteome</keyword>
<dbReference type="InterPro" id="IPR000195">
    <property type="entry name" value="Rab-GAP-TBC_dom"/>
</dbReference>
<reference evidence="3" key="1">
    <citation type="submission" date="2020-05" db="EMBL/GenBank/DDBJ databases">
        <title>WGS assembly of Panicum virgatum.</title>
        <authorList>
            <person name="Lovell J.T."/>
            <person name="Jenkins J."/>
            <person name="Shu S."/>
            <person name="Juenger T.E."/>
            <person name="Schmutz J."/>
        </authorList>
    </citation>
    <scope>NUCLEOTIDE SEQUENCE</scope>
    <source>
        <strain evidence="3">AP13</strain>
    </source>
</reference>
<dbReference type="Gene3D" id="1.10.8.270">
    <property type="entry name" value="putative rabgap domain of human tbc1 domain family member 14 like domains"/>
    <property type="match status" value="1"/>
</dbReference>
<dbReference type="SUPFAM" id="SSF47923">
    <property type="entry name" value="Ypt/Rab-GAP domain of gyp1p"/>
    <property type="match status" value="1"/>
</dbReference>
<dbReference type="InterPro" id="IPR035969">
    <property type="entry name" value="Rab-GAP_TBC_sf"/>
</dbReference>
<dbReference type="Pfam" id="PF00566">
    <property type="entry name" value="RabGAP-TBC"/>
    <property type="match status" value="1"/>
</dbReference>
<dbReference type="PANTHER" id="PTHR22957:SF26">
    <property type="entry name" value="LD44506P"/>
    <property type="match status" value="1"/>
</dbReference>
<evidence type="ECO:0000313" key="3">
    <source>
        <dbReference type="EMBL" id="KAG2556997.1"/>
    </source>
</evidence>
<feature type="compositionally biased region" description="Low complexity" evidence="1">
    <location>
        <begin position="63"/>
        <end position="76"/>
    </location>
</feature>
<dbReference type="Proteomes" id="UP000823388">
    <property type="component" value="Chromosome 8N"/>
</dbReference>
<comment type="caution">
    <text evidence="3">The sequence shown here is derived from an EMBL/GenBank/DDBJ whole genome shotgun (WGS) entry which is preliminary data.</text>
</comment>
<evidence type="ECO:0000259" key="2">
    <source>
        <dbReference type="PROSITE" id="PS50086"/>
    </source>
</evidence>
<sequence>MSGGGGGSSSNTDWRFNQTLRNVQGMIKGRSFPGNVLLCQQSEPLSPPDYSSHLDRDEDEPNEGSQEGEGPSSGNSTDNTSAKKSNCPSTSSTNPLPDAQGIVFGARATDSARIAKFTEELSRPAVILDKLRELSWSGAPPYMRPNIWRLLLIAVDCPRTAPDVTFFQNLQIQKSLERILYTWSIRHPASGYVQGINDLVTPFLVVFLSEHLEGNIDTWSSDDLSPQDISNIEADCYWCLSKFLDVMQDHYTFAQPGIQRLVFRLKELVRRIDKPLSKQIEEQGLEFLQFFPLVQLPFDTGGTLPSCYAAVGYISC</sequence>
<evidence type="ECO:0000256" key="1">
    <source>
        <dbReference type="SAM" id="MobiDB-lite"/>
    </source>
</evidence>
<dbReference type="AlphaFoldDB" id="A0A8T0P4I0"/>
<gene>
    <name evidence="3" type="ORF">PVAP13_8NG156706</name>
</gene>
<name>A0A8T0P4I0_PANVG</name>
<protein>
    <recommendedName>
        <fullName evidence="2">Rab-GAP TBC domain-containing protein</fullName>
    </recommendedName>
</protein>
<dbReference type="EMBL" id="CM029052">
    <property type="protein sequence ID" value="KAG2556997.1"/>
    <property type="molecule type" value="Genomic_DNA"/>
</dbReference>
<organism evidence="3 4">
    <name type="scientific">Panicum virgatum</name>
    <name type="common">Blackwell switchgrass</name>
    <dbReference type="NCBI Taxonomy" id="38727"/>
    <lineage>
        <taxon>Eukaryota</taxon>
        <taxon>Viridiplantae</taxon>
        <taxon>Streptophyta</taxon>
        <taxon>Embryophyta</taxon>
        <taxon>Tracheophyta</taxon>
        <taxon>Spermatophyta</taxon>
        <taxon>Magnoliopsida</taxon>
        <taxon>Liliopsida</taxon>
        <taxon>Poales</taxon>
        <taxon>Poaceae</taxon>
        <taxon>PACMAD clade</taxon>
        <taxon>Panicoideae</taxon>
        <taxon>Panicodae</taxon>
        <taxon>Paniceae</taxon>
        <taxon>Panicinae</taxon>
        <taxon>Panicum</taxon>
        <taxon>Panicum sect. Hiantes</taxon>
    </lineage>
</organism>
<feature type="region of interest" description="Disordered" evidence="1">
    <location>
        <begin position="38"/>
        <end position="100"/>
    </location>
</feature>